<dbReference type="EMBL" id="KZ301974">
    <property type="protein sequence ID" value="PFH53391.1"/>
    <property type="molecule type" value="Genomic_DNA"/>
</dbReference>
<dbReference type="AlphaFoldDB" id="A0A2A9NY20"/>
<dbReference type="GO" id="GO:0072686">
    <property type="term" value="C:mitotic spindle"/>
    <property type="evidence" value="ECO:0007669"/>
    <property type="project" value="InterPro"/>
</dbReference>
<evidence type="ECO:0000256" key="7">
    <source>
        <dbReference type="ARBA" id="ARBA00022490"/>
    </source>
</evidence>
<evidence type="ECO:0000313" key="19">
    <source>
        <dbReference type="Proteomes" id="UP000242287"/>
    </source>
</evidence>
<reference evidence="18 19" key="1">
    <citation type="submission" date="2014-02" db="EMBL/GenBank/DDBJ databases">
        <title>Transposable element dynamics among asymbiotic and ectomycorrhizal Amanita fungi.</title>
        <authorList>
            <consortium name="DOE Joint Genome Institute"/>
            <person name="Hess J."/>
            <person name="Skrede I."/>
            <person name="Wolfe B."/>
            <person name="LaButti K."/>
            <person name="Ohm R.A."/>
            <person name="Grigoriev I.V."/>
            <person name="Pringle A."/>
        </authorList>
    </citation>
    <scope>NUCLEOTIDE SEQUENCE [LARGE SCALE GENOMIC DNA]</scope>
    <source>
        <strain evidence="18 19">SKay4041</strain>
    </source>
</reference>
<keyword evidence="11" id="KW-0995">Kinetochore</keyword>
<keyword evidence="9" id="KW-0493">Microtubule</keyword>
<dbReference type="InterPro" id="IPR013958">
    <property type="entry name" value="DASH_Dad1"/>
</dbReference>
<keyword evidence="12" id="KW-0206">Cytoskeleton</keyword>
<proteinExistence type="inferred from homology"/>
<evidence type="ECO:0000256" key="5">
    <source>
        <dbReference type="ARBA" id="ARBA00020261"/>
    </source>
</evidence>
<gene>
    <name evidence="18" type="ORF">AMATHDRAFT_137669</name>
</gene>
<evidence type="ECO:0000313" key="18">
    <source>
        <dbReference type="EMBL" id="PFH53391.1"/>
    </source>
</evidence>
<sequence>MDEDTGFFEKERDRLSKEITVGFEELLSSTNVLNRKLEDVLGMTKEYHTIASLWQSFYQLMSVPASEEPQDGDRPLGLPGTGGHVVSGKQSTNKSQ</sequence>
<evidence type="ECO:0000256" key="4">
    <source>
        <dbReference type="ARBA" id="ARBA00010146"/>
    </source>
</evidence>
<evidence type="ECO:0000256" key="3">
    <source>
        <dbReference type="ARBA" id="ARBA00004629"/>
    </source>
</evidence>
<evidence type="ECO:0000256" key="17">
    <source>
        <dbReference type="SAM" id="MobiDB-lite"/>
    </source>
</evidence>
<keyword evidence="15" id="KW-0137">Centromere</keyword>
<organism evidence="18 19">
    <name type="scientific">Amanita thiersii Skay4041</name>
    <dbReference type="NCBI Taxonomy" id="703135"/>
    <lineage>
        <taxon>Eukaryota</taxon>
        <taxon>Fungi</taxon>
        <taxon>Dikarya</taxon>
        <taxon>Basidiomycota</taxon>
        <taxon>Agaricomycotina</taxon>
        <taxon>Agaricomycetes</taxon>
        <taxon>Agaricomycetidae</taxon>
        <taxon>Agaricales</taxon>
        <taxon>Pluteineae</taxon>
        <taxon>Amanitaceae</taxon>
        <taxon>Amanita</taxon>
    </lineage>
</organism>
<dbReference type="GO" id="GO:0051010">
    <property type="term" value="F:microtubule plus-end binding"/>
    <property type="evidence" value="ECO:0007669"/>
    <property type="project" value="TreeGrafter"/>
</dbReference>
<evidence type="ECO:0000256" key="12">
    <source>
        <dbReference type="ARBA" id="ARBA00023212"/>
    </source>
</evidence>
<evidence type="ECO:0000256" key="14">
    <source>
        <dbReference type="ARBA" id="ARBA00023306"/>
    </source>
</evidence>
<evidence type="ECO:0000256" key="11">
    <source>
        <dbReference type="ARBA" id="ARBA00022838"/>
    </source>
</evidence>
<evidence type="ECO:0000256" key="10">
    <source>
        <dbReference type="ARBA" id="ARBA00022776"/>
    </source>
</evidence>
<accession>A0A2A9NY20</accession>
<evidence type="ECO:0000256" key="16">
    <source>
        <dbReference type="ARBA" id="ARBA00030566"/>
    </source>
</evidence>
<dbReference type="GO" id="GO:0051301">
    <property type="term" value="P:cell division"/>
    <property type="evidence" value="ECO:0007669"/>
    <property type="project" value="UniProtKB-KW"/>
</dbReference>
<dbReference type="OrthoDB" id="5566853at2759"/>
<comment type="similarity">
    <text evidence="4">Belongs to the DASH complex DAD1 family.</text>
</comment>
<keyword evidence="8" id="KW-0132">Cell division</keyword>
<evidence type="ECO:0000256" key="8">
    <source>
        <dbReference type="ARBA" id="ARBA00022618"/>
    </source>
</evidence>
<dbReference type="PANTHER" id="PTHR28025:SF1">
    <property type="entry name" value="DASH COMPLEX SUBUNIT DAD1"/>
    <property type="match status" value="1"/>
</dbReference>
<evidence type="ECO:0000256" key="15">
    <source>
        <dbReference type="ARBA" id="ARBA00023328"/>
    </source>
</evidence>
<dbReference type="GO" id="GO:0005876">
    <property type="term" value="C:spindle microtubule"/>
    <property type="evidence" value="ECO:0007669"/>
    <property type="project" value="TreeGrafter"/>
</dbReference>
<comment type="subcellular location">
    <subcellularLocation>
        <location evidence="3">Chromosome</location>
        <location evidence="3">Centromere</location>
        <location evidence="3">Kinetochore</location>
    </subcellularLocation>
    <subcellularLocation>
        <location evidence="2">Cytoplasm</location>
        <location evidence="2">Cytoskeleton</location>
        <location evidence="2">Spindle</location>
    </subcellularLocation>
    <subcellularLocation>
        <location evidence="1">Nucleus</location>
    </subcellularLocation>
</comment>
<protein>
    <recommendedName>
        <fullName evidence="5">DASH complex subunit DAD1</fullName>
    </recommendedName>
    <alternativeName>
        <fullName evidence="16">Outer kinetochore protein DAD1</fullName>
    </alternativeName>
</protein>
<keyword evidence="7" id="KW-0963">Cytoplasm</keyword>
<dbReference type="GO" id="GO:0044732">
    <property type="term" value="C:mitotic spindle pole body"/>
    <property type="evidence" value="ECO:0007669"/>
    <property type="project" value="TreeGrafter"/>
</dbReference>
<keyword evidence="19" id="KW-1185">Reference proteome</keyword>
<evidence type="ECO:0000256" key="6">
    <source>
        <dbReference type="ARBA" id="ARBA00022454"/>
    </source>
</evidence>
<keyword evidence="13" id="KW-0539">Nucleus</keyword>
<dbReference type="PANTHER" id="PTHR28025">
    <property type="entry name" value="DASH COMPLEX SUBUNIT DAD1"/>
    <property type="match status" value="1"/>
</dbReference>
<dbReference type="STRING" id="703135.A0A2A9NY20"/>
<evidence type="ECO:0000256" key="13">
    <source>
        <dbReference type="ARBA" id="ARBA00023242"/>
    </source>
</evidence>
<keyword evidence="6" id="KW-0158">Chromosome</keyword>
<dbReference type="GO" id="GO:0042729">
    <property type="term" value="C:DASH complex"/>
    <property type="evidence" value="ECO:0007669"/>
    <property type="project" value="InterPro"/>
</dbReference>
<dbReference type="Pfam" id="PF08649">
    <property type="entry name" value="DASH_Dad1"/>
    <property type="match status" value="1"/>
</dbReference>
<evidence type="ECO:0000256" key="2">
    <source>
        <dbReference type="ARBA" id="ARBA00004186"/>
    </source>
</evidence>
<evidence type="ECO:0000256" key="9">
    <source>
        <dbReference type="ARBA" id="ARBA00022701"/>
    </source>
</evidence>
<keyword evidence="14" id="KW-0131">Cell cycle</keyword>
<keyword evidence="10" id="KW-0498">Mitosis</keyword>
<name>A0A2A9NY20_9AGAR</name>
<feature type="region of interest" description="Disordered" evidence="17">
    <location>
        <begin position="65"/>
        <end position="96"/>
    </location>
</feature>
<evidence type="ECO:0000256" key="1">
    <source>
        <dbReference type="ARBA" id="ARBA00004123"/>
    </source>
</evidence>
<dbReference type="Proteomes" id="UP000242287">
    <property type="component" value="Unassembled WGS sequence"/>
</dbReference>